<gene>
    <name evidence="2" type="ORF">COU30_05670</name>
</gene>
<evidence type="ECO:0000313" key="2">
    <source>
        <dbReference type="EMBL" id="PIR76848.1"/>
    </source>
</evidence>
<evidence type="ECO:0008006" key="4">
    <source>
        <dbReference type="Google" id="ProtNLM"/>
    </source>
</evidence>
<comment type="caution">
    <text evidence="2">The sequence shown here is derived from an EMBL/GenBank/DDBJ whole genome shotgun (WGS) entry which is preliminary data.</text>
</comment>
<evidence type="ECO:0000313" key="3">
    <source>
        <dbReference type="Proteomes" id="UP000228528"/>
    </source>
</evidence>
<feature type="transmembrane region" description="Helical" evidence="1">
    <location>
        <begin position="143"/>
        <end position="171"/>
    </location>
</feature>
<feature type="transmembrane region" description="Helical" evidence="1">
    <location>
        <begin position="50"/>
        <end position="68"/>
    </location>
</feature>
<dbReference type="PANTHER" id="PTHR36832">
    <property type="entry name" value="SLR1174 PROTEIN-RELATED"/>
    <property type="match status" value="1"/>
</dbReference>
<dbReference type="InterPro" id="IPR010390">
    <property type="entry name" value="ABC-2_transporter-like"/>
</dbReference>
<evidence type="ECO:0000256" key="1">
    <source>
        <dbReference type="SAM" id="Phobius"/>
    </source>
</evidence>
<keyword evidence="1" id="KW-1133">Transmembrane helix</keyword>
<dbReference type="Proteomes" id="UP000228528">
    <property type="component" value="Unassembled WGS sequence"/>
</dbReference>
<feature type="transmembrane region" description="Helical" evidence="1">
    <location>
        <begin position="229"/>
        <end position="251"/>
    </location>
</feature>
<keyword evidence="1" id="KW-0472">Membrane</keyword>
<dbReference type="EMBL" id="PFBW01000234">
    <property type="protein sequence ID" value="PIR76848.1"/>
    <property type="molecule type" value="Genomic_DNA"/>
</dbReference>
<accession>A0A2M6NZJ7</accession>
<feature type="transmembrane region" description="Helical" evidence="1">
    <location>
        <begin position="106"/>
        <end position="131"/>
    </location>
</feature>
<reference evidence="3" key="1">
    <citation type="submission" date="2017-09" db="EMBL/GenBank/DDBJ databases">
        <title>Depth-based differentiation of microbial function through sediment-hosted aquifers and enrichment of novel symbionts in the deep terrestrial subsurface.</title>
        <authorList>
            <person name="Probst A.J."/>
            <person name="Ladd B."/>
            <person name="Jarett J.K."/>
            <person name="Geller-Mcgrath D.E."/>
            <person name="Sieber C.M.K."/>
            <person name="Emerson J.B."/>
            <person name="Anantharaman K."/>
            <person name="Thomas B.C."/>
            <person name="Malmstrom R."/>
            <person name="Stieglmeier M."/>
            <person name="Klingl A."/>
            <person name="Woyke T."/>
            <person name="Ryan C.M."/>
            <person name="Banfield J.F."/>
        </authorList>
    </citation>
    <scope>NUCLEOTIDE SEQUENCE [LARGE SCALE GENOMIC DNA]</scope>
</reference>
<proteinExistence type="predicted"/>
<feature type="transmembrane region" description="Helical" evidence="1">
    <location>
        <begin position="205"/>
        <end position="223"/>
    </location>
</feature>
<dbReference type="AlphaFoldDB" id="A0A2M6NZJ7"/>
<organism evidence="2 3">
    <name type="scientific">Candidatus Magasanikbacteria bacterium CG10_big_fil_rev_8_21_14_0_10_38_6</name>
    <dbReference type="NCBI Taxonomy" id="1974647"/>
    <lineage>
        <taxon>Bacteria</taxon>
        <taxon>Candidatus Magasanikiibacteriota</taxon>
    </lineage>
</organism>
<sequence length="263" mass="29651">MGKYFTAYKNSLSSFFQYRLNLGLLLISHIVSLSGLLYLWIAVYAGGQTIGSYTLTGIATYYLILTVLKTTIANGVGMGFQVVDNINEGVITNNLLKPFSYPLEQFVHLLGEGTINTLFITPIVLLAAFFARHIIALPSLEHFLLFLLMSVMGLLFYFLFYFLVSLSSFWVTHGGNFIYGMIIVSSFLNGSMLPLDLFPEWYLRINVYLPFQYLIFLPIQAYLGRIQDIGQTLLIGGIWLAIFIAAVWGVWRLGIKKYEAVGK</sequence>
<name>A0A2M6NZJ7_9BACT</name>
<feature type="transmembrane region" description="Helical" evidence="1">
    <location>
        <begin position="20"/>
        <end position="43"/>
    </location>
</feature>
<protein>
    <recommendedName>
        <fullName evidence="4">ABC transporter permease</fullName>
    </recommendedName>
</protein>
<dbReference type="PANTHER" id="PTHR36832:SF1">
    <property type="entry name" value="SLR1174 PROTEIN"/>
    <property type="match status" value="1"/>
</dbReference>
<keyword evidence="1" id="KW-0812">Transmembrane</keyword>
<dbReference type="Pfam" id="PF06182">
    <property type="entry name" value="ABC2_membrane_6"/>
    <property type="match status" value="1"/>
</dbReference>
<feature type="transmembrane region" description="Helical" evidence="1">
    <location>
        <begin position="177"/>
        <end position="198"/>
    </location>
</feature>